<dbReference type="Proteomes" id="UP000095282">
    <property type="component" value="Unplaced"/>
</dbReference>
<sequence>MMYLHILLLLPTIASQGIVYHLWKLGSNDGPTCLNDKLHMLQCVEPHVKLIDKTLDYFKESLYYSRITPESVIYNIGFVNKALQIGRNISECLGDGMECGGPKMVAYSLKHADYIGRKVYGDAFHCFINAETIKTATQCLEHGHIQIDYRRLFDESNYYNETTKALVECVAEKMKVTPSCTMDRMVSLYQGAQALFELYNRGGKWGMGEQVDLDYHPENYCDN</sequence>
<proteinExistence type="predicted"/>
<organism evidence="2 3">
    <name type="scientific">Caenorhabditis tropicalis</name>
    <dbReference type="NCBI Taxonomy" id="1561998"/>
    <lineage>
        <taxon>Eukaryota</taxon>
        <taxon>Metazoa</taxon>
        <taxon>Ecdysozoa</taxon>
        <taxon>Nematoda</taxon>
        <taxon>Chromadorea</taxon>
        <taxon>Rhabditida</taxon>
        <taxon>Rhabditina</taxon>
        <taxon>Rhabditomorpha</taxon>
        <taxon>Rhabditoidea</taxon>
        <taxon>Rhabditidae</taxon>
        <taxon>Peloderinae</taxon>
        <taxon>Caenorhabditis</taxon>
    </lineage>
</organism>
<evidence type="ECO:0000256" key="1">
    <source>
        <dbReference type="SAM" id="SignalP"/>
    </source>
</evidence>
<feature type="chain" id="PRO_5009308905" evidence="1">
    <location>
        <begin position="17"/>
        <end position="223"/>
    </location>
</feature>
<dbReference type="AlphaFoldDB" id="A0A1I7UGP7"/>
<feature type="signal peptide" evidence="1">
    <location>
        <begin position="1"/>
        <end position="16"/>
    </location>
</feature>
<dbReference type="eggNOG" id="ENOG502TI4M">
    <property type="taxonomic scope" value="Eukaryota"/>
</dbReference>
<evidence type="ECO:0000313" key="2">
    <source>
        <dbReference type="Proteomes" id="UP000095282"/>
    </source>
</evidence>
<protein>
    <submittedName>
        <fullName evidence="3">DUF19 domain-containing protein</fullName>
    </submittedName>
</protein>
<keyword evidence="2" id="KW-1185">Reference proteome</keyword>
<dbReference type="STRING" id="1561998.A0A1I7UGP7"/>
<name>A0A1I7UGP7_9PELO</name>
<evidence type="ECO:0000313" key="3">
    <source>
        <dbReference type="WBParaSite" id="Csp11.Scaffold629.g9147.t2"/>
    </source>
</evidence>
<keyword evidence="1" id="KW-0732">Signal</keyword>
<accession>A0A1I7UGP7</accession>
<dbReference type="WBParaSite" id="Csp11.Scaffold629.g9147.t2">
    <property type="protein sequence ID" value="Csp11.Scaffold629.g9147.t2"/>
    <property type="gene ID" value="Csp11.Scaffold629.g9147"/>
</dbReference>
<reference evidence="3" key="1">
    <citation type="submission" date="2016-11" db="UniProtKB">
        <authorList>
            <consortium name="WormBaseParasite"/>
        </authorList>
    </citation>
    <scope>IDENTIFICATION</scope>
</reference>